<dbReference type="Pfam" id="PF14534">
    <property type="entry name" value="DUF4440"/>
    <property type="match status" value="1"/>
</dbReference>
<accession>A0A0F9M2Y3</accession>
<sequence>MKPQKRIYRSTVSISLFIFGIIVFWSLQAFGAEFSETQKEIWNLEKKYWASIKNADVKTYKNLLHDNLISWRSRMSEPENKPYEMEHNFKVVAYTLKSYEIEPLAIQLFDNVAIVCYYYKFTGTKRSDSGRVIHTWMKQNDTWYLIGLMEASYESLPMHY</sequence>
<dbReference type="SUPFAM" id="SSF54427">
    <property type="entry name" value="NTF2-like"/>
    <property type="match status" value="1"/>
</dbReference>
<evidence type="ECO:0000313" key="2">
    <source>
        <dbReference type="EMBL" id="KKM70995.1"/>
    </source>
</evidence>
<dbReference type="Gene3D" id="3.10.450.50">
    <property type="match status" value="1"/>
</dbReference>
<dbReference type="AlphaFoldDB" id="A0A0F9M2Y3"/>
<evidence type="ECO:0000259" key="1">
    <source>
        <dbReference type="Pfam" id="PF14534"/>
    </source>
</evidence>
<proteinExistence type="predicted"/>
<dbReference type="InterPro" id="IPR027843">
    <property type="entry name" value="DUF4440"/>
</dbReference>
<dbReference type="EMBL" id="LAZR01009714">
    <property type="protein sequence ID" value="KKM70995.1"/>
    <property type="molecule type" value="Genomic_DNA"/>
</dbReference>
<feature type="domain" description="DUF4440" evidence="1">
    <location>
        <begin position="41"/>
        <end position="143"/>
    </location>
</feature>
<dbReference type="InterPro" id="IPR032710">
    <property type="entry name" value="NTF2-like_dom_sf"/>
</dbReference>
<protein>
    <recommendedName>
        <fullName evidence="1">DUF4440 domain-containing protein</fullName>
    </recommendedName>
</protein>
<comment type="caution">
    <text evidence="2">The sequence shown here is derived from an EMBL/GenBank/DDBJ whole genome shotgun (WGS) entry which is preliminary data.</text>
</comment>
<gene>
    <name evidence="2" type="ORF">LCGC14_1435090</name>
</gene>
<name>A0A0F9M2Y3_9ZZZZ</name>
<reference evidence="2" key="1">
    <citation type="journal article" date="2015" name="Nature">
        <title>Complex archaea that bridge the gap between prokaryotes and eukaryotes.</title>
        <authorList>
            <person name="Spang A."/>
            <person name="Saw J.H."/>
            <person name="Jorgensen S.L."/>
            <person name="Zaremba-Niedzwiedzka K."/>
            <person name="Martijn J."/>
            <person name="Lind A.E."/>
            <person name="van Eijk R."/>
            <person name="Schleper C."/>
            <person name="Guy L."/>
            <person name="Ettema T.J."/>
        </authorList>
    </citation>
    <scope>NUCLEOTIDE SEQUENCE</scope>
</reference>
<organism evidence="2">
    <name type="scientific">marine sediment metagenome</name>
    <dbReference type="NCBI Taxonomy" id="412755"/>
    <lineage>
        <taxon>unclassified sequences</taxon>
        <taxon>metagenomes</taxon>
        <taxon>ecological metagenomes</taxon>
    </lineage>
</organism>